<sequence length="87" mass="10094">MVFNLIILFIPITAYMYIGYGRIYRSHSIFNKRWPDIKEMNIALASPAVSSRLKGSILRFKYLAFSYYILLALTIISYIYLAMASLV</sequence>
<name>A0ABU9HVK0_9FLAO</name>
<keyword evidence="1" id="KW-0812">Transmembrane</keyword>
<keyword evidence="3" id="KW-1185">Reference proteome</keyword>
<feature type="transmembrane region" description="Helical" evidence="1">
    <location>
        <begin position="62"/>
        <end position="81"/>
    </location>
</feature>
<protein>
    <recommendedName>
        <fullName evidence="4">DUF3899 domain-containing protein</fullName>
    </recommendedName>
</protein>
<reference evidence="2 3" key="1">
    <citation type="submission" date="2024-04" db="EMBL/GenBank/DDBJ databases">
        <title>Flavobacterium sp. DGU11 16S ribosomal RNA gene Genome sequencing and assembly.</title>
        <authorList>
            <person name="Park S."/>
        </authorList>
    </citation>
    <scope>NUCLEOTIDE SEQUENCE [LARGE SCALE GENOMIC DNA]</scope>
    <source>
        <strain evidence="2 3">DGU11</strain>
    </source>
</reference>
<feature type="transmembrane region" description="Helical" evidence="1">
    <location>
        <begin position="6"/>
        <end position="24"/>
    </location>
</feature>
<evidence type="ECO:0000313" key="2">
    <source>
        <dbReference type="EMBL" id="MEL1244204.1"/>
    </source>
</evidence>
<comment type="caution">
    <text evidence="2">The sequence shown here is derived from an EMBL/GenBank/DDBJ whole genome shotgun (WGS) entry which is preliminary data.</text>
</comment>
<dbReference type="EMBL" id="JBBYHR010000003">
    <property type="protein sequence ID" value="MEL1244204.1"/>
    <property type="molecule type" value="Genomic_DNA"/>
</dbReference>
<accession>A0ABU9HVK0</accession>
<dbReference type="Proteomes" id="UP001464555">
    <property type="component" value="Unassembled WGS sequence"/>
</dbReference>
<evidence type="ECO:0000256" key="1">
    <source>
        <dbReference type="SAM" id="Phobius"/>
    </source>
</evidence>
<keyword evidence="1" id="KW-1133">Transmembrane helix</keyword>
<keyword evidence="1" id="KW-0472">Membrane</keyword>
<dbReference type="RefSeq" id="WP_341696514.1">
    <property type="nucleotide sequence ID" value="NZ_JBBYHR010000003.1"/>
</dbReference>
<organism evidence="2 3">
    <name type="scientific">Flavobacterium arundinis</name>
    <dbReference type="NCBI Taxonomy" id="3139143"/>
    <lineage>
        <taxon>Bacteria</taxon>
        <taxon>Pseudomonadati</taxon>
        <taxon>Bacteroidota</taxon>
        <taxon>Flavobacteriia</taxon>
        <taxon>Flavobacteriales</taxon>
        <taxon>Flavobacteriaceae</taxon>
        <taxon>Flavobacterium</taxon>
    </lineage>
</organism>
<gene>
    <name evidence="2" type="ORF">AAEO56_08035</name>
</gene>
<proteinExistence type="predicted"/>
<evidence type="ECO:0000313" key="3">
    <source>
        <dbReference type="Proteomes" id="UP001464555"/>
    </source>
</evidence>
<evidence type="ECO:0008006" key="4">
    <source>
        <dbReference type="Google" id="ProtNLM"/>
    </source>
</evidence>